<keyword evidence="1" id="KW-1133">Transmembrane helix</keyword>
<evidence type="ECO:0000259" key="2">
    <source>
        <dbReference type="Pfam" id="PF01970"/>
    </source>
</evidence>
<feature type="transmembrane region" description="Helical" evidence="1">
    <location>
        <begin position="319"/>
        <end position="340"/>
    </location>
</feature>
<feature type="transmembrane region" description="Helical" evidence="1">
    <location>
        <begin position="17"/>
        <end position="46"/>
    </location>
</feature>
<dbReference type="OrthoDB" id="9781349at2"/>
<dbReference type="Proteomes" id="UP000287296">
    <property type="component" value="Unassembled WGS sequence"/>
</dbReference>
<feature type="transmembrane region" description="Helical" evidence="1">
    <location>
        <begin position="197"/>
        <end position="220"/>
    </location>
</feature>
<accession>A0A429XA66</accession>
<protein>
    <submittedName>
        <fullName evidence="3">C4-dicarboxylate ABC transporter permease</fullName>
    </submittedName>
</protein>
<dbReference type="PANTHER" id="PTHR35342">
    <property type="entry name" value="TRICARBOXYLIC TRANSPORT PROTEIN"/>
    <property type="match status" value="1"/>
</dbReference>
<feature type="transmembrane region" description="Helical" evidence="1">
    <location>
        <begin position="461"/>
        <end position="487"/>
    </location>
</feature>
<comment type="caution">
    <text evidence="3">The sequence shown here is derived from an EMBL/GenBank/DDBJ whole genome shotgun (WGS) entry which is preliminary data.</text>
</comment>
<feature type="transmembrane region" description="Helical" evidence="1">
    <location>
        <begin position="386"/>
        <end position="404"/>
    </location>
</feature>
<keyword evidence="1" id="KW-0472">Membrane</keyword>
<feature type="transmembrane region" description="Helical" evidence="1">
    <location>
        <begin position="144"/>
        <end position="160"/>
    </location>
</feature>
<dbReference type="AlphaFoldDB" id="A0A429XA66"/>
<feature type="transmembrane region" description="Helical" evidence="1">
    <location>
        <begin position="240"/>
        <end position="264"/>
    </location>
</feature>
<feature type="transmembrane region" description="Helical" evidence="1">
    <location>
        <begin position="167"/>
        <end position="185"/>
    </location>
</feature>
<sequence>MDYLPHIISSLTDPMNLLLLCLGVLIGIIVGALPGLTATMALALLLPFTFTMHPETSLITMGGLYVGGIYGGCISAILINTPGTPSAIATTFDGYPLAQKGKASHALIMAALSSGIGGVIGGFALLFLTPVLAKWALSFGPSEYFWVAVLGLTMIATLSSGTLLKGLIGGCMGLLLGTIGISPVGGESRFTLGFSSLQSGLDMVVILIAFFCIPEVISMVKNEVKSQQFIKKEKNLMMKVFFYLIKKPIFILRSSIIGIIVGIIPGAGGNVAALLSYDAAVRFSKDKQSFGKGNIDGVMAAETSNNAEVGGSLVPLLSLGIPGSPPAAIILGALMMQGIMPGPNLMKEQTGLVYTFLIGFIVANILMLIFALIGSKYVGKILAVPNYILAPSIVFMTIIGTYSIRNSLLDIAMLIGFGILAFFLKNFGFHPAPIVLGFILGPIAERGFAQSLLLGKASGSIYSLFLSRPLSVVLIILCMISIISPLLTSMAKKEGTKTSSEAYPKKKASGERW</sequence>
<dbReference type="RefSeq" id="WP_120117603.1">
    <property type="nucleotide sequence ID" value="NZ_BORI01000002.1"/>
</dbReference>
<dbReference type="EMBL" id="QYTW02000005">
    <property type="protein sequence ID" value="RST60286.1"/>
    <property type="molecule type" value="Genomic_DNA"/>
</dbReference>
<dbReference type="Pfam" id="PF01970">
    <property type="entry name" value="TctA"/>
    <property type="match status" value="1"/>
</dbReference>
<keyword evidence="1" id="KW-0812">Transmembrane</keyword>
<name>A0A429XA66_SIMTE</name>
<feature type="domain" description="DUF112" evidence="2">
    <location>
        <begin position="17"/>
        <end position="436"/>
    </location>
</feature>
<gene>
    <name evidence="3" type="ORF">D5F11_007500</name>
</gene>
<organism evidence="3 4">
    <name type="scientific">Siminovitchia terrae</name>
    <name type="common">Bacillus terrae</name>
    <dbReference type="NCBI Taxonomy" id="1914933"/>
    <lineage>
        <taxon>Bacteria</taxon>
        <taxon>Bacillati</taxon>
        <taxon>Bacillota</taxon>
        <taxon>Bacilli</taxon>
        <taxon>Bacillales</taxon>
        <taxon>Bacillaceae</taxon>
        <taxon>Siminovitchia</taxon>
    </lineage>
</organism>
<feature type="transmembrane region" description="Helical" evidence="1">
    <location>
        <begin position="106"/>
        <end position="132"/>
    </location>
</feature>
<feature type="transmembrane region" description="Helical" evidence="1">
    <location>
        <begin position="58"/>
        <end position="79"/>
    </location>
</feature>
<proteinExistence type="predicted"/>
<feature type="transmembrane region" description="Helical" evidence="1">
    <location>
        <begin position="352"/>
        <end position="374"/>
    </location>
</feature>
<evidence type="ECO:0000313" key="3">
    <source>
        <dbReference type="EMBL" id="RST60286.1"/>
    </source>
</evidence>
<feature type="transmembrane region" description="Helical" evidence="1">
    <location>
        <begin position="411"/>
        <end position="441"/>
    </location>
</feature>
<reference evidence="3 4" key="1">
    <citation type="submission" date="2018-12" db="EMBL/GenBank/DDBJ databases">
        <authorList>
            <person name="Sun L."/>
            <person name="Chen Z."/>
        </authorList>
    </citation>
    <scope>NUCLEOTIDE SEQUENCE [LARGE SCALE GENOMIC DNA]</scope>
    <source>
        <strain evidence="3 4">LMG 29736</strain>
    </source>
</reference>
<evidence type="ECO:0000313" key="4">
    <source>
        <dbReference type="Proteomes" id="UP000287296"/>
    </source>
</evidence>
<dbReference type="PANTHER" id="PTHR35342:SF5">
    <property type="entry name" value="TRICARBOXYLIC TRANSPORT PROTEIN"/>
    <property type="match status" value="1"/>
</dbReference>
<evidence type="ECO:0000256" key="1">
    <source>
        <dbReference type="SAM" id="Phobius"/>
    </source>
</evidence>
<dbReference type="InterPro" id="IPR002823">
    <property type="entry name" value="DUF112_TM"/>
</dbReference>